<feature type="region of interest" description="Disordered" evidence="4">
    <location>
        <begin position="273"/>
        <end position="307"/>
    </location>
</feature>
<dbReference type="InterPro" id="IPR001452">
    <property type="entry name" value="SH3_domain"/>
</dbReference>
<dbReference type="OrthoDB" id="5971719at2759"/>
<feature type="region of interest" description="Disordered" evidence="4">
    <location>
        <begin position="177"/>
        <end position="221"/>
    </location>
</feature>
<organism evidence="6 7">
    <name type="scientific">Gonapodya prolifera (strain JEL478)</name>
    <name type="common">Monoblepharis prolifera</name>
    <dbReference type="NCBI Taxonomy" id="1344416"/>
    <lineage>
        <taxon>Eukaryota</taxon>
        <taxon>Fungi</taxon>
        <taxon>Fungi incertae sedis</taxon>
        <taxon>Chytridiomycota</taxon>
        <taxon>Chytridiomycota incertae sedis</taxon>
        <taxon>Monoblepharidomycetes</taxon>
        <taxon>Monoblepharidales</taxon>
        <taxon>Gonapodyaceae</taxon>
        <taxon>Gonapodya</taxon>
    </lineage>
</organism>
<feature type="region of interest" description="Disordered" evidence="4">
    <location>
        <begin position="459"/>
        <end position="479"/>
    </location>
</feature>
<evidence type="ECO:0000256" key="2">
    <source>
        <dbReference type="PROSITE-ProRule" id="PRU00192"/>
    </source>
</evidence>
<accession>A0A139AKV0</accession>
<keyword evidence="1 2" id="KW-0728">SH3 domain</keyword>
<feature type="region of interest" description="Disordered" evidence="4">
    <location>
        <begin position="717"/>
        <end position="766"/>
    </location>
</feature>
<evidence type="ECO:0000313" key="6">
    <source>
        <dbReference type="EMBL" id="KXS17123.1"/>
    </source>
</evidence>
<dbReference type="EMBL" id="KQ965748">
    <property type="protein sequence ID" value="KXS17123.1"/>
    <property type="molecule type" value="Genomic_DNA"/>
</dbReference>
<protein>
    <recommendedName>
        <fullName evidence="5">SH3 domain-containing protein</fullName>
    </recommendedName>
</protein>
<keyword evidence="7" id="KW-1185">Reference proteome</keyword>
<dbReference type="SUPFAM" id="SSF50044">
    <property type="entry name" value="SH3-domain"/>
    <property type="match status" value="1"/>
</dbReference>
<dbReference type="Gene3D" id="2.30.30.40">
    <property type="entry name" value="SH3 Domains"/>
    <property type="match status" value="1"/>
</dbReference>
<evidence type="ECO:0000256" key="3">
    <source>
        <dbReference type="SAM" id="Coils"/>
    </source>
</evidence>
<dbReference type="Pfam" id="PF00018">
    <property type="entry name" value="SH3_1"/>
    <property type="match status" value="1"/>
</dbReference>
<feature type="region of interest" description="Disordered" evidence="4">
    <location>
        <begin position="807"/>
        <end position="831"/>
    </location>
</feature>
<gene>
    <name evidence="6" type="ORF">M427DRAFT_68559</name>
</gene>
<feature type="compositionally biased region" description="Polar residues" evidence="4">
    <location>
        <begin position="273"/>
        <end position="284"/>
    </location>
</feature>
<dbReference type="SMART" id="SM00326">
    <property type="entry name" value="SH3"/>
    <property type="match status" value="1"/>
</dbReference>
<evidence type="ECO:0000256" key="1">
    <source>
        <dbReference type="ARBA" id="ARBA00022443"/>
    </source>
</evidence>
<feature type="coiled-coil region" evidence="3">
    <location>
        <begin position="979"/>
        <end position="1006"/>
    </location>
</feature>
<feature type="compositionally biased region" description="Polar residues" evidence="4">
    <location>
        <begin position="295"/>
        <end position="305"/>
    </location>
</feature>
<dbReference type="AlphaFoldDB" id="A0A139AKV0"/>
<sequence>MEVYPPRSRYDGGYAGNMDQPGYHSYGYSSPQTGPVGYSSRAASPAKSTTDSGVALPRNQRSGKSIASEVTLGKESKSSSYGVGSPARSQKYGYATSTYGGDLGGRESAGGSRPISAAARGPTRASGFESVYQSSMGRSARDSRASDFKETYSIPITDEMSDTEQYSAVNPYLNPKAAYSASPSQTLSENRRTSKPLPDPQTYKAYPPSTPTLAEPPTSPLSPTQPTLFAVTIFAYFAERADELNFAEGEIVRVHKTPEGGWWYGSLETFGEDNSPTDSTTTAVRRSEADGRMSRGQSVKSNGTSKKARRGWFPCNHTAYYPYLPDEKPTFSQEELEALRLHPNSDQSGMQAIMNDLMVESVNVAPAQVQAQPPMSRTVENVSPTPGQMSNNTFALPLIPDSPPAFPQYPVAAPAPSQMRPDDILYRTLLSQIPGLLMSSLDPYGNLVLCEKNCSVTLDSQSPTPAGQHKSSKQPGSLDVSRLHYDPAVVFLLERAVVVIAPEGAYQEAPSSEAGWGKLKKSKTIGHLPQGGGGGGAPGLQSTWKLVELAPLHRDLVEVREQVEQPPSNRGLFGLGGKAPPQTTSFLVRYAVTGDTGALRGWRKLVVTMSASPGSKVRSEDRVKVWVDQVKELADQNVHRGASALDLSNDGGQGMATHYEPEYGGEGQSQYVPASSMMDPGAGAGYAPSITVPVESPQRNKSQKIASTLKNHMRGMSFDARRQPPPDKVLPMNSRGVSVDVRRPETPQSVSGSRRPKTSHTFHDTSELAPDREQGYMMARKGSDAGLAQGDRVTRTVENLIKKVVGEESGQREEPVAGITGSGSGSGSTSNMGNLLRKLSRKASAKSEPAPAVEPVYPPVYANGATDNGWSFHQAGQPRNNGQGGNGSKILAGDGRARTTTHYGAGQMGNFAEFASLATSVSAPGGLADSATVVGSAPDRRYMMADGSDIVPGGGGSYSSSPGVIVMRRSSHEVDDGDMSETEREYLDLLRQKKELDARLKDLESRMLRSKMVGR</sequence>
<feature type="region of interest" description="Disordered" evidence="4">
    <location>
        <begin position="643"/>
        <end position="670"/>
    </location>
</feature>
<keyword evidence="3" id="KW-0175">Coiled coil</keyword>
<feature type="region of interest" description="Disordered" evidence="4">
    <location>
        <begin position="1"/>
        <end position="147"/>
    </location>
</feature>
<dbReference type="CDD" id="cd00174">
    <property type="entry name" value="SH3"/>
    <property type="match status" value="1"/>
</dbReference>
<dbReference type="Proteomes" id="UP000070544">
    <property type="component" value="Unassembled WGS sequence"/>
</dbReference>
<name>A0A139AKV0_GONPJ</name>
<feature type="domain" description="SH3" evidence="5">
    <location>
        <begin position="225"/>
        <end position="323"/>
    </location>
</feature>
<dbReference type="InterPro" id="IPR036028">
    <property type="entry name" value="SH3-like_dom_sf"/>
</dbReference>
<dbReference type="PROSITE" id="PS50002">
    <property type="entry name" value="SH3"/>
    <property type="match status" value="1"/>
</dbReference>
<reference evidence="6 7" key="1">
    <citation type="journal article" date="2015" name="Genome Biol. Evol.">
        <title>Phylogenomic analyses indicate that early fungi evolved digesting cell walls of algal ancestors of land plants.</title>
        <authorList>
            <person name="Chang Y."/>
            <person name="Wang S."/>
            <person name="Sekimoto S."/>
            <person name="Aerts A.L."/>
            <person name="Choi C."/>
            <person name="Clum A."/>
            <person name="LaButti K.M."/>
            <person name="Lindquist E.A."/>
            <person name="Yee Ngan C."/>
            <person name="Ohm R.A."/>
            <person name="Salamov A.A."/>
            <person name="Grigoriev I.V."/>
            <person name="Spatafora J.W."/>
            <person name="Berbee M.L."/>
        </authorList>
    </citation>
    <scope>NUCLEOTIDE SEQUENCE [LARGE SCALE GENOMIC DNA]</scope>
    <source>
        <strain evidence="6 7">JEL478</strain>
    </source>
</reference>
<evidence type="ECO:0000313" key="7">
    <source>
        <dbReference type="Proteomes" id="UP000070544"/>
    </source>
</evidence>
<evidence type="ECO:0000256" key="4">
    <source>
        <dbReference type="SAM" id="MobiDB-lite"/>
    </source>
</evidence>
<evidence type="ECO:0000259" key="5">
    <source>
        <dbReference type="PROSITE" id="PS50002"/>
    </source>
</evidence>
<proteinExistence type="predicted"/>